<name>A0ABS5KRX9_9ACTN</name>
<dbReference type="Proteomes" id="UP000730482">
    <property type="component" value="Unassembled WGS sequence"/>
</dbReference>
<keyword evidence="2" id="KW-1185">Reference proteome</keyword>
<accession>A0ABS5KRX9</accession>
<protein>
    <submittedName>
        <fullName evidence="1">Uncharacterized protein</fullName>
    </submittedName>
</protein>
<evidence type="ECO:0000313" key="2">
    <source>
        <dbReference type="Proteomes" id="UP000730482"/>
    </source>
</evidence>
<evidence type="ECO:0000313" key="1">
    <source>
        <dbReference type="EMBL" id="MBS2548798.1"/>
    </source>
</evidence>
<gene>
    <name evidence="1" type="ORF">KGQ19_18185</name>
</gene>
<reference evidence="1 2" key="1">
    <citation type="submission" date="2020-02" db="EMBL/GenBank/DDBJ databases">
        <title>Acidophilic actinobacteria isolated from forest soil.</title>
        <authorList>
            <person name="Golinska P."/>
        </authorList>
    </citation>
    <scope>NUCLEOTIDE SEQUENCE [LARGE SCALE GENOMIC DNA]</scope>
    <source>
        <strain evidence="1 2">NL8</strain>
    </source>
</reference>
<sequence length="149" mass="15943">MNEFPKHIDLPRSAYAILRDPAEVPERYRRPIVAKQLGFASSKQALAAAQTFIATEGDQAVSEDVRLDAAADLIGAGALSAIDDISDLLIVALVDSWSFPQPITVDGALDLPSSSYRALREAVEPYLSALMPEFTPNPDPASPTHPSNG</sequence>
<comment type="caution">
    <text evidence="1">The sequence shown here is derived from an EMBL/GenBank/DDBJ whole genome shotgun (WGS) entry which is preliminary data.</text>
</comment>
<organism evidence="1 2">
    <name type="scientific">Catenulispora pinistramenti</name>
    <dbReference type="NCBI Taxonomy" id="2705254"/>
    <lineage>
        <taxon>Bacteria</taxon>
        <taxon>Bacillati</taxon>
        <taxon>Actinomycetota</taxon>
        <taxon>Actinomycetes</taxon>
        <taxon>Catenulisporales</taxon>
        <taxon>Catenulisporaceae</taxon>
        <taxon>Catenulispora</taxon>
    </lineage>
</organism>
<proteinExistence type="predicted"/>
<dbReference type="EMBL" id="JAAFYZ010000056">
    <property type="protein sequence ID" value="MBS2548798.1"/>
    <property type="molecule type" value="Genomic_DNA"/>
</dbReference>
<dbReference type="RefSeq" id="WP_212010376.1">
    <property type="nucleotide sequence ID" value="NZ_JAAFYZ010000056.1"/>
</dbReference>